<dbReference type="InterPro" id="IPR036873">
    <property type="entry name" value="Rhodanese-like_dom_sf"/>
</dbReference>
<evidence type="ECO:0000313" key="4">
    <source>
        <dbReference type="EMBL" id="SMF58266.1"/>
    </source>
</evidence>
<dbReference type="InterPro" id="IPR004089">
    <property type="entry name" value="MCPsignal_dom"/>
</dbReference>
<protein>
    <submittedName>
        <fullName evidence="4">Rhodanese-related sulfurtransferase</fullName>
    </submittedName>
</protein>
<dbReference type="PROSITE" id="PS50111">
    <property type="entry name" value="CHEMOTAXIS_TRANSDUC_2"/>
    <property type="match status" value="1"/>
</dbReference>
<dbReference type="SUPFAM" id="SSF52821">
    <property type="entry name" value="Rhodanese/Cell cycle control phosphatase"/>
    <property type="match status" value="1"/>
</dbReference>
<dbReference type="Proteomes" id="UP000192907">
    <property type="component" value="Unassembled WGS sequence"/>
</dbReference>
<dbReference type="InterPro" id="IPR050229">
    <property type="entry name" value="GlpE_sulfurtransferase"/>
</dbReference>
<accession>A0A1Y6CDL6</accession>
<dbReference type="Gene3D" id="3.40.250.10">
    <property type="entry name" value="Rhodanese-like domain"/>
    <property type="match status" value="1"/>
</dbReference>
<dbReference type="STRING" id="1513793.SAMN06296036_11994"/>
<evidence type="ECO:0000256" key="1">
    <source>
        <dbReference type="PROSITE-ProRule" id="PRU00284"/>
    </source>
</evidence>
<dbReference type="GO" id="GO:0007165">
    <property type="term" value="P:signal transduction"/>
    <property type="evidence" value="ECO:0007669"/>
    <property type="project" value="UniProtKB-KW"/>
</dbReference>
<dbReference type="Pfam" id="PF00015">
    <property type="entry name" value="MCPsignal"/>
    <property type="match status" value="1"/>
</dbReference>
<evidence type="ECO:0000259" key="3">
    <source>
        <dbReference type="PROSITE" id="PS50206"/>
    </source>
</evidence>
<dbReference type="InterPro" id="IPR001763">
    <property type="entry name" value="Rhodanese-like_dom"/>
</dbReference>
<dbReference type="EMBL" id="FWZT01000019">
    <property type="protein sequence ID" value="SMF58266.1"/>
    <property type="molecule type" value="Genomic_DNA"/>
</dbReference>
<dbReference type="Gene3D" id="1.10.287.950">
    <property type="entry name" value="Methyl-accepting chemotaxis protein"/>
    <property type="match status" value="1"/>
</dbReference>
<gene>
    <name evidence="4" type="ORF">SAMN06296036_11994</name>
</gene>
<evidence type="ECO:0000313" key="5">
    <source>
        <dbReference type="Proteomes" id="UP000192907"/>
    </source>
</evidence>
<dbReference type="RefSeq" id="WP_132322675.1">
    <property type="nucleotide sequence ID" value="NZ_FWZT01000019.1"/>
</dbReference>
<dbReference type="CDD" id="cd00158">
    <property type="entry name" value="RHOD"/>
    <property type="match status" value="1"/>
</dbReference>
<evidence type="ECO:0000259" key="2">
    <source>
        <dbReference type="PROSITE" id="PS50111"/>
    </source>
</evidence>
<dbReference type="SMART" id="SM00450">
    <property type="entry name" value="RHOD"/>
    <property type="match status" value="1"/>
</dbReference>
<organism evidence="4 5">
    <name type="scientific">Pseudobacteriovorax antillogorgiicola</name>
    <dbReference type="NCBI Taxonomy" id="1513793"/>
    <lineage>
        <taxon>Bacteria</taxon>
        <taxon>Pseudomonadati</taxon>
        <taxon>Bdellovibrionota</taxon>
        <taxon>Oligoflexia</taxon>
        <taxon>Oligoflexales</taxon>
        <taxon>Pseudobacteriovoracaceae</taxon>
        <taxon>Pseudobacteriovorax</taxon>
    </lineage>
</organism>
<keyword evidence="5" id="KW-1185">Reference proteome</keyword>
<dbReference type="PANTHER" id="PTHR43031">
    <property type="entry name" value="FAD-DEPENDENT OXIDOREDUCTASE"/>
    <property type="match status" value="1"/>
</dbReference>
<dbReference type="PROSITE" id="PS50206">
    <property type="entry name" value="RHODANESE_3"/>
    <property type="match status" value="1"/>
</dbReference>
<dbReference type="GO" id="GO:0016020">
    <property type="term" value="C:membrane"/>
    <property type="evidence" value="ECO:0007669"/>
    <property type="project" value="InterPro"/>
</dbReference>
<dbReference type="AlphaFoldDB" id="A0A1Y6CDL6"/>
<dbReference type="GO" id="GO:0016740">
    <property type="term" value="F:transferase activity"/>
    <property type="evidence" value="ECO:0007669"/>
    <property type="project" value="UniProtKB-KW"/>
</dbReference>
<reference evidence="5" key="1">
    <citation type="submission" date="2017-04" db="EMBL/GenBank/DDBJ databases">
        <authorList>
            <person name="Varghese N."/>
            <person name="Submissions S."/>
        </authorList>
    </citation>
    <scope>NUCLEOTIDE SEQUENCE [LARGE SCALE GENOMIC DNA]</scope>
    <source>
        <strain evidence="5">RKEM611</strain>
    </source>
</reference>
<dbReference type="PANTHER" id="PTHR43031:SF1">
    <property type="entry name" value="PYRIDINE NUCLEOTIDE-DISULPHIDE OXIDOREDUCTASE"/>
    <property type="match status" value="1"/>
</dbReference>
<keyword evidence="1" id="KW-0807">Transducer</keyword>
<dbReference type="SUPFAM" id="SSF58104">
    <property type="entry name" value="Methyl-accepting chemotaxis protein (MCP) signaling domain"/>
    <property type="match status" value="1"/>
</dbReference>
<name>A0A1Y6CDL6_9BACT</name>
<feature type="domain" description="Methyl-accepting transducer" evidence="2">
    <location>
        <begin position="54"/>
        <end position="269"/>
    </location>
</feature>
<dbReference type="SMART" id="SM00283">
    <property type="entry name" value="MA"/>
    <property type="match status" value="1"/>
</dbReference>
<proteinExistence type="predicted"/>
<keyword evidence="4" id="KW-0808">Transferase</keyword>
<dbReference type="Pfam" id="PF00581">
    <property type="entry name" value="Rhodanese"/>
    <property type="match status" value="1"/>
</dbReference>
<sequence>MFGFFKKSKKIGAVTAPLKDDEPTVATPAKDYQQENQKLRKYLANHIYEKTNMVADNMNKVVANLSQFTERKQKSLQSVMNLKGDLDGTMEDLSKSMAIIKQLEESTSNLSNLKPIINDQSSDLKNLVTRIQSINEIGGHVKLLSFNASLEASRAGDAGKSFMVVADEIQKLSDQTKIYLSEMDVALDSFSSKNSIMNESVSQFVNEEISAVGDTATILERVLDDVRGLVVVLEQFMNEGKEQVGELHKLQDENAKRVENLNYEMSKLIDDTLGTKVVDLKPAEVINRLGSYNIIDVRRPDEFTGELSHINGANLITISDDFKTRLKHLPKDEIFLFVCRSGGRSARAARIAQLTGFKNVYNLEGGMLAWNSKHLPVARLSKAI</sequence>
<dbReference type="OrthoDB" id="9765653at2"/>
<feature type="domain" description="Rhodanese" evidence="3">
    <location>
        <begin position="288"/>
        <end position="379"/>
    </location>
</feature>